<dbReference type="PANTHER" id="PTHR43479:SF22">
    <property type="entry name" value="TRANSCRIPTIONAL REGULATOR, TETR FAMILY"/>
    <property type="match status" value="1"/>
</dbReference>
<dbReference type="PANTHER" id="PTHR43479">
    <property type="entry name" value="ACREF/ENVCD OPERON REPRESSOR-RELATED"/>
    <property type="match status" value="1"/>
</dbReference>
<evidence type="ECO:0000313" key="4">
    <source>
        <dbReference type="EMBL" id="OTL97899.1"/>
    </source>
</evidence>
<feature type="DNA-binding region" description="H-T-H motif" evidence="2">
    <location>
        <begin position="30"/>
        <end position="49"/>
    </location>
</feature>
<dbReference type="InterPro" id="IPR009057">
    <property type="entry name" value="Homeodomain-like_sf"/>
</dbReference>
<dbReference type="PROSITE" id="PS50977">
    <property type="entry name" value="HTH_TETR_2"/>
    <property type="match status" value="1"/>
</dbReference>
<evidence type="ECO:0000256" key="2">
    <source>
        <dbReference type="PROSITE-ProRule" id="PRU00335"/>
    </source>
</evidence>
<proteinExistence type="predicted"/>
<dbReference type="Proteomes" id="UP000194767">
    <property type="component" value="Unassembled WGS sequence"/>
</dbReference>
<dbReference type="Gene3D" id="1.10.357.10">
    <property type="entry name" value="Tetracycline Repressor, domain 2"/>
    <property type="match status" value="1"/>
</dbReference>
<name>A0AB36M2N0_ACINO</name>
<accession>A0AB36M2N0</accession>
<dbReference type="InterPro" id="IPR050624">
    <property type="entry name" value="HTH-type_Tx_Regulator"/>
</dbReference>
<evidence type="ECO:0000259" key="3">
    <source>
        <dbReference type="PROSITE" id="PS50977"/>
    </source>
</evidence>
<dbReference type="InterPro" id="IPR001647">
    <property type="entry name" value="HTH_TetR"/>
</dbReference>
<reference evidence="4 5" key="1">
    <citation type="submission" date="2017-05" db="EMBL/GenBank/DDBJ databases">
        <authorList>
            <person name="Kreiswirth B."/>
            <person name="Manca C."/>
            <person name="Chen L."/>
            <person name="Evans S."/>
            <person name="Fowler V."/>
            <person name="Patel R."/>
            <person name="Chambers H."/>
            <person name="Bonomo R."/>
            <person name="Paul V."/>
            <person name="Sankar J."/>
            <person name="Gaind R."/>
            <person name="Ray P."/>
            <person name="Gautam V."/>
            <person name="Biswal M."/>
            <person name="Datta S."/>
            <person name="Walia K."/>
            <person name="Adams M."/>
            <person name="Nelson K."/>
            <person name="Sutton G."/>
            <person name="Fouts D."/>
            <person name="Hujer K."/>
            <person name="Hujer A."/>
        </authorList>
    </citation>
    <scope>NUCLEOTIDE SEQUENCE [LARGE SCALE GENOMIC DNA]</scope>
    <source>
        <strain evidence="4 5">PR324</strain>
    </source>
</reference>
<gene>
    <name evidence="4" type="ORF">B9X58_08460</name>
</gene>
<evidence type="ECO:0000313" key="5">
    <source>
        <dbReference type="Proteomes" id="UP000194767"/>
    </source>
</evidence>
<dbReference type="SUPFAM" id="SSF46689">
    <property type="entry name" value="Homeodomain-like"/>
    <property type="match status" value="1"/>
</dbReference>
<feature type="domain" description="HTH tetR-type" evidence="3">
    <location>
        <begin position="7"/>
        <end position="67"/>
    </location>
</feature>
<sequence>MSNLEISSKKLHVIQTAIHLFTTYGFHTAGVDLIAKEAQITKSTFYKYFGSKEGLIEICIAFQKSLLREEVLSIIYSGHYRTSKEKLKEIIVLHANFNSLYYLLLKAFFEIKIAYPQAYRMAIEYRKWLLHEIFDLIFSLETHELKPSADMVLNLIDGLMFQILSSNSLDERDVVVERFLGERGAVNWSCF</sequence>
<comment type="caution">
    <text evidence="4">The sequence shown here is derived from an EMBL/GenBank/DDBJ whole genome shotgun (WGS) entry which is preliminary data.</text>
</comment>
<dbReference type="AlphaFoldDB" id="A0AB36M2N0"/>
<keyword evidence="1 2" id="KW-0238">DNA-binding</keyword>
<organism evidence="4 5">
    <name type="scientific">Acinetobacter nosocomialis</name>
    <dbReference type="NCBI Taxonomy" id="106654"/>
    <lineage>
        <taxon>Bacteria</taxon>
        <taxon>Pseudomonadati</taxon>
        <taxon>Pseudomonadota</taxon>
        <taxon>Gammaproteobacteria</taxon>
        <taxon>Moraxellales</taxon>
        <taxon>Moraxellaceae</taxon>
        <taxon>Acinetobacter</taxon>
        <taxon>Acinetobacter calcoaceticus/baumannii complex</taxon>
    </lineage>
</organism>
<dbReference type="Pfam" id="PF00440">
    <property type="entry name" value="TetR_N"/>
    <property type="match status" value="1"/>
</dbReference>
<dbReference type="RefSeq" id="WP_017394012.1">
    <property type="nucleotide sequence ID" value="NZ_BKKR01000004.1"/>
</dbReference>
<dbReference type="GO" id="GO:0003677">
    <property type="term" value="F:DNA binding"/>
    <property type="evidence" value="ECO:0007669"/>
    <property type="project" value="UniProtKB-UniRule"/>
</dbReference>
<dbReference type="PRINTS" id="PR00455">
    <property type="entry name" value="HTHTETR"/>
</dbReference>
<dbReference type="EMBL" id="NGDO01000037">
    <property type="protein sequence ID" value="OTL97899.1"/>
    <property type="molecule type" value="Genomic_DNA"/>
</dbReference>
<protein>
    <submittedName>
        <fullName evidence="4">TetR family transcriptional regulator</fullName>
    </submittedName>
</protein>
<evidence type="ECO:0000256" key="1">
    <source>
        <dbReference type="ARBA" id="ARBA00023125"/>
    </source>
</evidence>